<dbReference type="Pfam" id="PF01541">
    <property type="entry name" value="GIY-YIG"/>
    <property type="match status" value="1"/>
</dbReference>
<dbReference type="CDD" id="cd10434">
    <property type="entry name" value="GIY-YIG_UvrC_Cho"/>
    <property type="match status" value="1"/>
</dbReference>
<proteinExistence type="predicted"/>
<dbReference type="PROSITE" id="PS50164">
    <property type="entry name" value="GIY_YIG"/>
    <property type="match status" value="1"/>
</dbReference>
<dbReference type="PANTHER" id="PTHR30562:SF1">
    <property type="entry name" value="UVRABC SYSTEM PROTEIN C"/>
    <property type="match status" value="1"/>
</dbReference>
<dbReference type="GO" id="GO:0009380">
    <property type="term" value="C:excinuclease repair complex"/>
    <property type="evidence" value="ECO:0007669"/>
    <property type="project" value="TreeGrafter"/>
</dbReference>
<evidence type="ECO:0000313" key="3">
    <source>
        <dbReference type="Proteomes" id="UP000295075"/>
    </source>
</evidence>
<evidence type="ECO:0000259" key="1">
    <source>
        <dbReference type="PROSITE" id="PS50164"/>
    </source>
</evidence>
<dbReference type="Proteomes" id="UP000295075">
    <property type="component" value="Unassembled WGS sequence"/>
</dbReference>
<comment type="caution">
    <text evidence="2">The sequence shown here is derived from an EMBL/GenBank/DDBJ whole genome shotgun (WGS) entry which is preliminary data.</text>
</comment>
<gene>
    <name evidence="2" type="ORF">E1261_25280</name>
</gene>
<dbReference type="OrthoDB" id="9804933at2"/>
<dbReference type="InterPro" id="IPR047296">
    <property type="entry name" value="GIY-YIG_UvrC_Cho"/>
</dbReference>
<dbReference type="SMART" id="SM00465">
    <property type="entry name" value="GIYc"/>
    <property type="match status" value="1"/>
</dbReference>
<dbReference type="SUPFAM" id="SSF82771">
    <property type="entry name" value="GIY-YIG endonuclease"/>
    <property type="match status" value="1"/>
</dbReference>
<dbReference type="AlphaFoldDB" id="A0A4R4PRH7"/>
<feature type="domain" description="GIY-YIG" evidence="1">
    <location>
        <begin position="18"/>
        <end position="96"/>
    </location>
</feature>
<accession>A0A4R4PRH7</accession>
<protein>
    <recommendedName>
        <fullName evidence="1">GIY-YIG domain-containing protein</fullName>
    </recommendedName>
</protein>
<dbReference type="EMBL" id="SMKA01000132">
    <property type="protein sequence ID" value="TDC24876.1"/>
    <property type="molecule type" value="Genomic_DNA"/>
</dbReference>
<dbReference type="RefSeq" id="WP_132410612.1">
    <property type="nucleotide sequence ID" value="NZ_SMKA01000132.1"/>
</dbReference>
<dbReference type="InterPro" id="IPR050066">
    <property type="entry name" value="UvrABC_protein_C"/>
</dbReference>
<name>A0A4R4PRH7_9ACTN</name>
<dbReference type="Gene3D" id="3.40.1440.10">
    <property type="entry name" value="GIY-YIG endonuclease"/>
    <property type="match status" value="1"/>
</dbReference>
<dbReference type="PANTHER" id="PTHR30562">
    <property type="entry name" value="UVRC/OXIDOREDUCTASE"/>
    <property type="match status" value="1"/>
</dbReference>
<organism evidence="2 3">
    <name type="scientific">Kribbella albertanoniae</name>
    <dbReference type="NCBI Taxonomy" id="1266829"/>
    <lineage>
        <taxon>Bacteria</taxon>
        <taxon>Bacillati</taxon>
        <taxon>Actinomycetota</taxon>
        <taxon>Actinomycetes</taxon>
        <taxon>Propionibacteriales</taxon>
        <taxon>Kribbellaceae</taxon>
        <taxon>Kribbella</taxon>
    </lineage>
</organism>
<evidence type="ECO:0000313" key="2">
    <source>
        <dbReference type="EMBL" id="TDC24876.1"/>
    </source>
</evidence>
<reference evidence="2 3" key="1">
    <citation type="submission" date="2019-03" db="EMBL/GenBank/DDBJ databases">
        <title>Draft genome sequences of novel Actinobacteria.</title>
        <authorList>
            <person name="Sahin N."/>
            <person name="Ay H."/>
            <person name="Saygin H."/>
        </authorList>
    </citation>
    <scope>NUCLEOTIDE SEQUENCE [LARGE SCALE GENOMIC DNA]</scope>
    <source>
        <strain evidence="2 3">JCM 30547</strain>
    </source>
</reference>
<sequence length="301" mass="33873">MTDLTVGGARLVARRLPQAPGVYRFRDDNGRILYIGRAVNLRRRVLSYWTHLGDRPRLARMVNRIARVEGVQCDSEHEAAWLERNLLEHTKPRWNRTEGGQEVIGYIRFDSDGPRFTHELGSSTKHFGPYLGGLRIRQAISALQRVFPLQYTTEATGSVREFAKLFGVGPDDRESLTQAAYAVLDREPAAVEAVRAELVRRRDQAAGALRFEFAGKLQDELAAFEWIVAEQKVSLLAADDADVFGWADGIMVSFGLRDGRVRTWTQHAMTERTARARVAATPASWQLFAQRNAELAARLLA</sequence>
<keyword evidence="3" id="KW-1185">Reference proteome</keyword>
<dbReference type="GO" id="GO:0006289">
    <property type="term" value="P:nucleotide-excision repair"/>
    <property type="evidence" value="ECO:0007669"/>
    <property type="project" value="InterPro"/>
</dbReference>
<dbReference type="InterPro" id="IPR000305">
    <property type="entry name" value="GIY-YIG_endonuc"/>
</dbReference>
<dbReference type="InterPro" id="IPR035901">
    <property type="entry name" value="GIY-YIG_endonuc_sf"/>
</dbReference>